<organism evidence="2 3">
    <name type="scientific">Ruminococcus difficilis</name>
    <dbReference type="NCBI Taxonomy" id="2763069"/>
    <lineage>
        <taxon>Bacteria</taxon>
        <taxon>Bacillati</taxon>
        <taxon>Bacillota</taxon>
        <taxon>Clostridia</taxon>
        <taxon>Eubacteriales</taxon>
        <taxon>Oscillospiraceae</taxon>
        <taxon>Ruminococcus</taxon>
    </lineage>
</organism>
<keyword evidence="1" id="KW-0472">Membrane</keyword>
<comment type="caution">
    <text evidence="2">The sequence shown here is derived from an EMBL/GenBank/DDBJ whole genome shotgun (WGS) entry which is preliminary data.</text>
</comment>
<dbReference type="EMBL" id="JAEQMG010000095">
    <property type="protein sequence ID" value="MBK6088874.1"/>
    <property type="molecule type" value="Genomic_DNA"/>
</dbReference>
<protein>
    <recommendedName>
        <fullName evidence="4">DUF3021 domain-containing protein</fullName>
    </recommendedName>
</protein>
<feature type="transmembrane region" description="Helical" evidence="1">
    <location>
        <begin position="12"/>
        <end position="33"/>
    </location>
</feature>
<keyword evidence="1" id="KW-1133">Transmembrane helix</keyword>
<reference evidence="2" key="1">
    <citation type="submission" date="2021-01" db="EMBL/GenBank/DDBJ databases">
        <title>Genome public.</title>
        <authorList>
            <person name="Liu C."/>
            <person name="Sun Q."/>
        </authorList>
    </citation>
    <scope>NUCLEOTIDE SEQUENCE</scope>
    <source>
        <strain evidence="2">M6</strain>
    </source>
</reference>
<accession>A0A935C1N4</accession>
<dbReference type="AlphaFoldDB" id="A0A935C1N4"/>
<evidence type="ECO:0000256" key="1">
    <source>
        <dbReference type="SAM" id="Phobius"/>
    </source>
</evidence>
<dbReference type="Proteomes" id="UP000633365">
    <property type="component" value="Unassembled WGS sequence"/>
</dbReference>
<gene>
    <name evidence="2" type="ORF">JKK62_09490</name>
</gene>
<feature type="transmembrane region" description="Helical" evidence="1">
    <location>
        <begin position="71"/>
        <end position="90"/>
    </location>
</feature>
<evidence type="ECO:0008006" key="4">
    <source>
        <dbReference type="Google" id="ProtNLM"/>
    </source>
</evidence>
<evidence type="ECO:0000313" key="2">
    <source>
        <dbReference type="EMBL" id="MBK6088874.1"/>
    </source>
</evidence>
<evidence type="ECO:0000313" key="3">
    <source>
        <dbReference type="Proteomes" id="UP000633365"/>
    </source>
</evidence>
<dbReference type="RefSeq" id="WP_186833899.1">
    <property type="nucleotide sequence ID" value="NZ_JAEQMG010000095.1"/>
</dbReference>
<name>A0A935C1N4_9FIRM</name>
<feature type="transmembrane region" description="Helical" evidence="1">
    <location>
        <begin position="102"/>
        <end position="124"/>
    </location>
</feature>
<feature type="transmembrane region" description="Helical" evidence="1">
    <location>
        <begin position="39"/>
        <end position="59"/>
    </location>
</feature>
<proteinExistence type="predicted"/>
<sequence>MTIKEFLISRVQLFFLLTTLILAASAIIGAVIAPAEELHYYQLFGPMAFAGLCVLPTCVSFFRKEPTLGQFIIRKAIELVLIECIILFIISPPDDDSIPALLFYVILGAVVLVIYILALLIMWLQKYRQSKKLSDQLKKLQTSE</sequence>
<keyword evidence="3" id="KW-1185">Reference proteome</keyword>
<keyword evidence="1" id="KW-0812">Transmembrane</keyword>